<dbReference type="Proteomes" id="UP001168821">
    <property type="component" value="Unassembled WGS sequence"/>
</dbReference>
<organism evidence="1 2">
    <name type="scientific">Zophobas morio</name>
    <dbReference type="NCBI Taxonomy" id="2755281"/>
    <lineage>
        <taxon>Eukaryota</taxon>
        <taxon>Metazoa</taxon>
        <taxon>Ecdysozoa</taxon>
        <taxon>Arthropoda</taxon>
        <taxon>Hexapoda</taxon>
        <taxon>Insecta</taxon>
        <taxon>Pterygota</taxon>
        <taxon>Neoptera</taxon>
        <taxon>Endopterygota</taxon>
        <taxon>Coleoptera</taxon>
        <taxon>Polyphaga</taxon>
        <taxon>Cucujiformia</taxon>
        <taxon>Tenebrionidae</taxon>
        <taxon>Zophobas</taxon>
    </lineage>
</organism>
<proteinExistence type="predicted"/>
<evidence type="ECO:0000313" key="1">
    <source>
        <dbReference type="EMBL" id="KAJ3640751.1"/>
    </source>
</evidence>
<evidence type="ECO:0000313" key="2">
    <source>
        <dbReference type="Proteomes" id="UP001168821"/>
    </source>
</evidence>
<name>A0AA38HPK5_9CUCU</name>
<accession>A0AA38HPK5</accession>
<sequence length="159" mass="18003">MNFEKDALVSYILQQNEEIFDENVNCEVLSVKPLKTTNKVFQALVQVDVNSYHNIMNAGKLLIGLNYCSVYDAIELRRCFKCCGLHHYSDKCSSEVHVCPKCSDNHPAKDCNSSELKCTLCCGLKDTNIDTSHAAWDLSKCTAYKNAHEKFKSLILRTK</sequence>
<reference evidence="1" key="1">
    <citation type="journal article" date="2023" name="G3 (Bethesda)">
        <title>Whole genome assemblies of Zophobas morio and Tenebrio molitor.</title>
        <authorList>
            <person name="Kaur S."/>
            <person name="Stinson S.A."/>
            <person name="diCenzo G.C."/>
        </authorList>
    </citation>
    <scope>NUCLEOTIDE SEQUENCE</scope>
    <source>
        <strain evidence="1">QUZm001</strain>
    </source>
</reference>
<comment type="caution">
    <text evidence="1">The sequence shown here is derived from an EMBL/GenBank/DDBJ whole genome shotgun (WGS) entry which is preliminary data.</text>
</comment>
<keyword evidence="2" id="KW-1185">Reference proteome</keyword>
<gene>
    <name evidence="1" type="ORF">Zmor_027294</name>
</gene>
<dbReference type="AlphaFoldDB" id="A0AA38HPK5"/>
<protein>
    <submittedName>
        <fullName evidence="1">Uncharacterized protein</fullName>
    </submittedName>
</protein>
<dbReference type="EMBL" id="JALNTZ010000009">
    <property type="protein sequence ID" value="KAJ3640751.1"/>
    <property type="molecule type" value="Genomic_DNA"/>
</dbReference>